<comment type="caution">
    <text evidence="1">The sequence shown here is derived from an EMBL/GenBank/DDBJ whole genome shotgun (WGS) entry which is preliminary data.</text>
</comment>
<dbReference type="EMBL" id="BMAO01018438">
    <property type="protein sequence ID" value="GFR23513.1"/>
    <property type="molecule type" value="Genomic_DNA"/>
</dbReference>
<sequence>MNLALNGGTARVHLQQHYHSKLWIDLVKTLFAGPGVTRCCITCTTEVLFSPVLQGWINFWSMTNCWRIAGILDLQNKFLSCLR</sequence>
<reference evidence="1" key="1">
    <citation type="submission" date="2020-07" db="EMBL/GenBank/DDBJ databases">
        <title>Multicomponent nature underlies the extraordinary mechanical properties of spider dragline silk.</title>
        <authorList>
            <person name="Kono N."/>
            <person name="Nakamura H."/>
            <person name="Mori M."/>
            <person name="Yoshida Y."/>
            <person name="Ohtoshi R."/>
            <person name="Malay A.D."/>
            <person name="Moran D.A.P."/>
            <person name="Tomita M."/>
            <person name="Numata K."/>
            <person name="Arakawa K."/>
        </authorList>
    </citation>
    <scope>NUCLEOTIDE SEQUENCE</scope>
</reference>
<name>A0A8X6JFS0_TRICU</name>
<evidence type="ECO:0000313" key="1">
    <source>
        <dbReference type="EMBL" id="GFR23513.1"/>
    </source>
</evidence>
<evidence type="ECO:0000313" key="2">
    <source>
        <dbReference type="Proteomes" id="UP000887116"/>
    </source>
</evidence>
<dbReference type="Proteomes" id="UP000887116">
    <property type="component" value="Unassembled WGS sequence"/>
</dbReference>
<dbReference type="AlphaFoldDB" id="A0A8X6JFS0"/>
<accession>A0A8X6JFS0</accession>
<protein>
    <submittedName>
        <fullName evidence="1">Uncharacterized protein</fullName>
    </submittedName>
</protein>
<keyword evidence="2" id="KW-1185">Reference proteome</keyword>
<gene>
    <name evidence="1" type="ORF">TNCT_577561</name>
</gene>
<organism evidence="1 2">
    <name type="scientific">Trichonephila clavata</name>
    <name type="common">Joro spider</name>
    <name type="synonym">Nephila clavata</name>
    <dbReference type="NCBI Taxonomy" id="2740835"/>
    <lineage>
        <taxon>Eukaryota</taxon>
        <taxon>Metazoa</taxon>
        <taxon>Ecdysozoa</taxon>
        <taxon>Arthropoda</taxon>
        <taxon>Chelicerata</taxon>
        <taxon>Arachnida</taxon>
        <taxon>Araneae</taxon>
        <taxon>Araneomorphae</taxon>
        <taxon>Entelegynae</taxon>
        <taxon>Araneoidea</taxon>
        <taxon>Nephilidae</taxon>
        <taxon>Trichonephila</taxon>
    </lineage>
</organism>
<proteinExistence type="predicted"/>